<keyword evidence="9" id="KW-1185">Reference proteome</keyword>
<keyword evidence="3" id="KW-0597">Phosphoprotein</keyword>
<comment type="catalytic activity">
    <reaction evidence="1">
        <text>ATP + protein L-histidine = ADP + protein N-phospho-L-histidine.</text>
        <dbReference type="EC" id="2.7.13.3"/>
    </reaction>
</comment>
<evidence type="ECO:0000313" key="8">
    <source>
        <dbReference type="EMBL" id="VIO79044.1"/>
    </source>
</evidence>
<keyword evidence="6" id="KW-1133">Transmembrane helix</keyword>
<dbReference type="PANTHER" id="PTHR42878:SF15">
    <property type="entry name" value="BACTERIOPHYTOCHROME"/>
    <property type="match status" value="1"/>
</dbReference>
<keyword evidence="6" id="KW-0812">Transmembrane</keyword>
<feature type="domain" description="Histidine kinase" evidence="7">
    <location>
        <begin position="252"/>
        <end position="500"/>
    </location>
</feature>
<dbReference type="Pfam" id="PF02518">
    <property type="entry name" value="HATPase_c"/>
    <property type="match status" value="1"/>
</dbReference>
<keyword evidence="4 8" id="KW-0808">Transferase</keyword>
<dbReference type="InterPro" id="IPR036890">
    <property type="entry name" value="HATPase_C_sf"/>
</dbReference>
<proteinExistence type="predicted"/>
<dbReference type="CDD" id="cd00082">
    <property type="entry name" value="HisKA"/>
    <property type="match status" value="1"/>
</dbReference>
<gene>
    <name evidence="8" type="primary">cph1</name>
    <name evidence="8" type="ORF">CI1B_76730</name>
</gene>
<dbReference type="EMBL" id="CAADFC020000032">
    <property type="protein sequence ID" value="VIO79044.1"/>
    <property type="molecule type" value="Genomic_DNA"/>
</dbReference>
<evidence type="ECO:0000259" key="7">
    <source>
        <dbReference type="PROSITE" id="PS50109"/>
    </source>
</evidence>
<dbReference type="EC" id="2.7.13.3" evidence="2"/>
<dbReference type="InterPro" id="IPR007891">
    <property type="entry name" value="CHASE3"/>
</dbReference>
<dbReference type="SUPFAM" id="SSF47384">
    <property type="entry name" value="Homodimeric domain of signal transducing histidine kinase"/>
    <property type="match status" value="1"/>
</dbReference>
<dbReference type="InterPro" id="IPR005467">
    <property type="entry name" value="His_kinase_dom"/>
</dbReference>
<dbReference type="OrthoDB" id="9808408at2"/>
<dbReference type="GO" id="GO:0007234">
    <property type="term" value="P:osmosensory signaling via phosphorelay pathway"/>
    <property type="evidence" value="ECO:0007669"/>
    <property type="project" value="TreeGrafter"/>
</dbReference>
<dbReference type="PROSITE" id="PS50109">
    <property type="entry name" value="HIS_KIN"/>
    <property type="match status" value="1"/>
</dbReference>
<accession>A0A508TXH4</accession>
<dbReference type="CDD" id="cd19410">
    <property type="entry name" value="HK9-like_sensor"/>
    <property type="match status" value="1"/>
</dbReference>
<dbReference type="InterPro" id="IPR036097">
    <property type="entry name" value="HisK_dim/P_sf"/>
</dbReference>
<dbReference type="GO" id="GO:0000156">
    <property type="term" value="F:phosphorelay response regulator activity"/>
    <property type="evidence" value="ECO:0007669"/>
    <property type="project" value="TreeGrafter"/>
</dbReference>
<dbReference type="GO" id="GO:0030295">
    <property type="term" value="F:protein kinase activator activity"/>
    <property type="evidence" value="ECO:0007669"/>
    <property type="project" value="TreeGrafter"/>
</dbReference>
<evidence type="ECO:0000256" key="5">
    <source>
        <dbReference type="ARBA" id="ARBA00022777"/>
    </source>
</evidence>
<dbReference type="PANTHER" id="PTHR42878">
    <property type="entry name" value="TWO-COMPONENT HISTIDINE KINASE"/>
    <property type="match status" value="1"/>
</dbReference>
<keyword evidence="6" id="KW-0472">Membrane</keyword>
<evidence type="ECO:0000256" key="2">
    <source>
        <dbReference type="ARBA" id="ARBA00012438"/>
    </source>
</evidence>
<dbReference type="InterPro" id="IPR003594">
    <property type="entry name" value="HATPase_dom"/>
</dbReference>
<name>A0A508TXH4_9BRAD</name>
<dbReference type="Gene3D" id="1.10.287.130">
    <property type="match status" value="1"/>
</dbReference>
<evidence type="ECO:0000256" key="3">
    <source>
        <dbReference type="ARBA" id="ARBA00022553"/>
    </source>
</evidence>
<dbReference type="PRINTS" id="PR00344">
    <property type="entry name" value="BCTRLSENSOR"/>
</dbReference>
<dbReference type="InterPro" id="IPR050351">
    <property type="entry name" value="BphY/WalK/GraS-like"/>
</dbReference>
<dbReference type="Pfam" id="PF05227">
    <property type="entry name" value="CHASE3"/>
    <property type="match status" value="1"/>
</dbReference>
<keyword evidence="5" id="KW-0418">Kinase</keyword>
<evidence type="ECO:0000256" key="1">
    <source>
        <dbReference type="ARBA" id="ARBA00000085"/>
    </source>
</evidence>
<dbReference type="Proteomes" id="UP000328092">
    <property type="component" value="Unassembled WGS sequence"/>
</dbReference>
<dbReference type="SMART" id="SM00387">
    <property type="entry name" value="HATPase_c"/>
    <property type="match status" value="1"/>
</dbReference>
<dbReference type="InterPro" id="IPR003661">
    <property type="entry name" value="HisK_dim/P_dom"/>
</dbReference>
<evidence type="ECO:0000313" key="9">
    <source>
        <dbReference type="Proteomes" id="UP000328092"/>
    </source>
</evidence>
<evidence type="ECO:0000256" key="6">
    <source>
        <dbReference type="SAM" id="Phobius"/>
    </source>
</evidence>
<comment type="caution">
    <text evidence="8">The sequence shown here is derived from an EMBL/GenBank/DDBJ whole genome shotgun (WGS) entry which is preliminary data.</text>
</comment>
<evidence type="ECO:0000256" key="4">
    <source>
        <dbReference type="ARBA" id="ARBA00022679"/>
    </source>
</evidence>
<sequence>MTAISRRRAVLQILLLSVGFVVLVAISVASVVLVNKARDDNAKVVHTVEVESQLANLLLEIRRAESATRAYLLTSAPSYLAEYQQAAAGIPAALDHLARITTDNPAQVANGARLKAAVDKRLAEFALGIERVQNNDAATSIALLRNSPSTDAMETIERIGRDMRAEEDRQFAMRRATADQTQVLASSVTIAGSCMVLALAAFSLVLLRRSSRVRDEAAAQLRDINITLETTVDERTADLREANEEIQRFAYIVSHDLRSPLVNIMGFTSELEELRGDIFKRIATLNRSASLAPAMPDDATDTAEPTLEGADKQLSDDFTESLGFIKSSIAKMDRLISAILNLTREGRREFKPERIDVHELIDGIVKTVAHQATEANATIAVGAMPDLVSDRLALEQIFSNLIDNALKYLRDGVPGEISIGGRIKLGFAIFEVTDNGRGIDPKDHQRIFDLFRRAGTQDKPGQGIGLAHVRALVRRLGGTMSVASELNSGSTFTITLPMKWTGKNRDKAA</sequence>
<dbReference type="InterPro" id="IPR004358">
    <property type="entry name" value="Sig_transdc_His_kin-like_C"/>
</dbReference>
<dbReference type="SUPFAM" id="SSF55874">
    <property type="entry name" value="ATPase domain of HSP90 chaperone/DNA topoisomerase II/histidine kinase"/>
    <property type="match status" value="1"/>
</dbReference>
<feature type="transmembrane region" description="Helical" evidence="6">
    <location>
        <begin position="183"/>
        <end position="207"/>
    </location>
</feature>
<reference evidence="8" key="1">
    <citation type="submission" date="2019-02" db="EMBL/GenBank/DDBJ databases">
        <authorList>
            <person name="Pothier F.J."/>
        </authorList>
    </citation>
    <scope>NUCLEOTIDE SEQUENCE</scope>
    <source>
        <strain evidence="8">CI-1B</strain>
    </source>
</reference>
<organism evidence="8 9">
    <name type="scientific">Bradyrhizobium ivorense</name>
    <dbReference type="NCBI Taxonomy" id="2511166"/>
    <lineage>
        <taxon>Bacteria</taxon>
        <taxon>Pseudomonadati</taxon>
        <taxon>Pseudomonadota</taxon>
        <taxon>Alphaproteobacteria</taxon>
        <taxon>Hyphomicrobiales</taxon>
        <taxon>Nitrobacteraceae</taxon>
        <taxon>Bradyrhizobium</taxon>
    </lineage>
</organism>
<protein>
    <recommendedName>
        <fullName evidence="2">histidine kinase</fullName>
        <ecNumber evidence="2">2.7.13.3</ecNumber>
    </recommendedName>
</protein>
<dbReference type="Gene3D" id="3.30.565.10">
    <property type="entry name" value="Histidine kinase-like ATPase, C-terminal domain"/>
    <property type="match status" value="1"/>
</dbReference>
<dbReference type="SMART" id="SM00388">
    <property type="entry name" value="HisKA"/>
    <property type="match status" value="1"/>
</dbReference>
<dbReference type="AlphaFoldDB" id="A0A508TXH4"/>
<dbReference type="GO" id="GO:0000155">
    <property type="term" value="F:phosphorelay sensor kinase activity"/>
    <property type="evidence" value="ECO:0007669"/>
    <property type="project" value="InterPro"/>
</dbReference>